<evidence type="ECO:0000259" key="1">
    <source>
        <dbReference type="Pfam" id="PF02464"/>
    </source>
</evidence>
<comment type="caution">
    <text evidence="2">The sequence shown here is derived from an EMBL/GenBank/DDBJ whole genome shotgun (WGS) entry which is preliminary data.</text>
</comment>
<keyword evidence="3" id="KW-1185">Reference proteome</keyword>
<dbReference type="Gene3D" id="3.90.950.20">
    <property type="entry name" value="CinA-like"/>
    <property type="match status" value="1"/>
</dbReference>
<dbReference type="Pfam" id="PF02464">
    <property type="entry name" value="CinA"/>
    <property type="match status" value="1"/>
</dbReference>
<dbReference type="InterPro" id="IPR008136">
    <property type="entry name" value="CinA_C"/>
</dbReference>
<dbReference type="InterPro" id="IPR036653">
    <property type="entry name" value="CinA-like_C"/>
</dbReference>
<dbReference type="Proteomes" id="UP001500279">
    <property type="component" value="Unassembled WGS sequence"/>
</dbReference>
<dbReference type="RefSeq" id="WP_231010308.1">
    <property type="nucleotide sequence ID" value="NZ_BAAAEW010000004.1"/>
</dbReference>
<accession>A0ABP3UTS0</accession>
<sequence length="170" mass="17329">MDTLLTDAASLQARLPALADALRARGWRMATAESCTGGLIAALCTSVAGSSDWFDRGFVTYSNEAKTEQLGVPADLIAAHGAVSQEVAEAMARGALAHSRAQMAVAVTGIAGPGGAVPGKPVGTVWLALAWQVGAVAQVHSELLQLPGDRTAVRSATVALALARLVERSA</sequence>
<dbReference type="SUPFAM" id="SSF142433">
    <property type="entry name" value="CinA-like"/>
    <property type="match status" value="1"/>
</dbReference>
<gene>
    <name evidence="2" type="ORF">GCM10009107_05930</name>
</gene>
<dbReference type="NCBIfam" id="TIGR00199">
    <property type="entry name" value="PncC_domain"/>
    <property type="match status" value="1"/>
</dbReference>
<evidence type="ECO:0000313" key="3">
    <source>
        <dbReference type="Proteomes" id="UP001500279"/>
    </source>
</evidence>
<feature type="domain" description="CinA C-terminal" evidence="1">
    <location>
        <begin position="18"/>
        <end position="167"/>
    </location>
</feature>
<name>A0ABP3UTS0_9BURK</name>
<dbReference type="EMBL" id="BAAAEW010000004">
    <property type="protein sequence ID" value="GAA0742414.1"/>
    <property type="molecule type" value="Genomic_DNA"/>
</dbReference>
<evidence type="ECO:0000313" key="2">
    <source>
        <dbReference type="EMBL" id="GAA0742414.1"/>
    </source>
</evidence>
<reference evidence="3" key="1">
    <citation type="journal article" date="2019" name="Int. J. Syst. Evol. Microbiol.">
        <title>The Global Catalogue of Microorganisms (GCM) 10K type strain sequencing project: providing services to taxonomists for standard genome sequencing and annotation.</title>
        <authorList>
            <consortium name="The Broad Institute Genomics Platform"/>
            <consortium name="The Broad Institute Genome Sequencing Center for Infectious Disease"/>
            <person name="Wu L."/>
            <person name="Ma J."/>
        </authorList>
    </citation>
    <scope>NUCLEOTIDE SEQUENCE [LARGE SCALE GENOMIC DNA]</scope>
    <source>
        <strain evidence="3">JCM 15503</strain>
    </source>
</reference>
<organism evidence="2 3">
    <name type="scientific">Ideonella azotifigens</name>
    <dbReference type="NCBI Taxonomy" id="513160"/>
    <lineage>
        <taxon>Bacteria</taxon>
        <taxon>Pseudomonadati</taxon>
        <taxon>Pseudomonadota</taxon>
        <taxon>Betaproteobacteria</taxon>
        <taxon>Burkholderiales</taxon>
        <taxon>Sphaerotilaceae</taxon>
        <taxon>Ideonella</taxon>
    </lineage>
</organism>
<proteinExistence type="predicted"/>
<protein>
    <recommendedName>
        <fullName evidence="1">CinA C-terminal domain-containing protein</fullName>
    </recommendedName>
</protein>